<dbReference type="AlphaFoldDB" id="A0A370BPW2"/>
<dbReference type="VEuPathDB" id="FungiDB:M747DRAFT_317967"/>
<dbReference type="Proteomes" id="UP000253845">
    <property type="component" value="Unassembled WGS sequence"/>
</dbReference>
<name>A0A370BPW2_ASPNG</name>
<gene>
    <name evidence="1" type="ORF">M747DRAFT_317967</name>
</gene>
<evidence type="ECO:0000313" key="2">
    <source>
        <dbReference type="Proteomes" id="UP000253845"/>
    </source>
</evidence>
<protein>
    <submittedName>
        <fullName evidence="1">Uncharacterized protein</fullName>
    </submittedName>
</protein>
<evidence type="ECO:0000313" key="1">
    <source>
        <dbReference type="EMBL" id="RDH16448.1"/>
    </source>
</evidence>
<sequence length="364" mass="39697">MPETSIGVRHALPGSRLHLTVSSIAIPIDPVWSSNFKLSLLLPLGILQCAPRHRRQASLDAHQAFRLTMYFSAQGIPSATTCLLADCFVLSKGNVCIEGTALNPGIIIKCLPTPTLAFISTVGIVFYQQSTVVSLSEICKGTAPCCDSVDDEASSERHKDRMCEDTPVSKYTRIKGVAEPRLLLNLSGTDTLFSHISDVNRDMIDRRFWAIHCEFCYLGQLHVRSRSSSRRPSPKQSQVDQQGLGVLSSASLRPKQAMGIYAAPVAQLYQDVVEDDSTCGPERNVFRYAVCLAQNTAQGVDPVQVTSGKVREWVLAPRWKAEVEGGKVLIVRSDTLPPLNILGFCPIAVAGRDHHGSTWLAGGK</sequence>
<reference evidence="1 2" key="1">
    <citation type="submission" date="2018-07" db="EMBL/GenBank/DDBJ databases">
        <title>Section-level genome sequencing of Aspergillus section Nigri to investigate inter- and intra-species variation.</title>
        <authorList>
            <consortium name="DOE Joint Genome Institute"/>
            <person name="Vesth T.C."/>
            <person name="Nybo J.L."/>
            <person name="Theobald S."/>
            <person name="Frisvad J.C."/>
            <person name="Larsen T.O."/>
            <person name="Nielsen K.F."/>
            <person name="Hoof J.B."/>
            <person name="Brandl J."/>
            <person name="Salamov A."/>
            <person name="Riley R."/>
            <person name="Gladden J.M."/>
            <person name="Phatale P."/>
            <person name="Nielsen M.T."/>
            <person name="Lyhne E.K."/>
            <person name="Kogle M.E."/>
            <person name="Strasser K."/>
            <person name="McDonnell E."/>
            <person name="Barry K."/>
            <person name="Clum A."/>
            <person name="Chen C."/>
            <person name="Nolan M."/>
            <person name="Sandor L."/>
            <person name="Kuo A."/>
            <person name="Lipzen A."/>
            <person name="Hainaut M."/>
            <person name="Drula E."/>
            <person name="Tsang A."/>
            <person name="Magnuson J.K."/>
            <person name="Henrissat B."/>
            <person name="Wiebenga A."/>
            <person name="Simmons B.A."/>
            <person name="Makela M.R."/>
            <person name="De vries R.P."/>
            <person name="Grigoriev I.V."/>
            <person name="Mortensen U.H."/>
            <person name="Baker S.E."/>
            <person name="Andersen M.R."/>
        </authorList>
    </citation>
    <scope>NUCLEOTIDE SEQUENCE [LARGE SCALE GENOMIC DNA]</scope>
    <source>
        <strain evidence="1 2">ATCC 13496</strain>
    </source>
</reference>
<proteinExistence type="predicted"/>
<organism evidence="1 2">
    <name type="scientific">Aspergillus niger ATCC 13496</name>
    <dbReference type="NCBI Taxonomy" id="1353008"/>
    <lineage>
        <taxon>Eukaryota</taxon>
        <taxon>Fungi</taxon>
        <taxon>Dikarya</taxon>
        <taxon>Ascomycota</taxon>
        <taxon>Pezizomycotina</taxon>
        <taxon>Eurotiomycetes</taxon>
        <taxon>Eurotiomycetidae</taxon>
        <taxon>Eurotiales</taxon>
        <taxon>Aspergillaceae</taxon>
        <taxon>Aspergillus</taxon>
        <taxon>Aspergillus subgen. Circumdati</taxon>
    </lineage>
</organism>
<accession>A0A370BPW2</accession>
<dbReference type="EMBL" id="KZ851939">
    <property type="protein sequence ID" value="RDH16448.1"/>
    <property type="molecule type" value="Genomic_DNA"/>
</dbReference>